<dbReference type="EMBL" id="CP136964">
    <property type="protein sequence ID" value="WOS95637.1"/>
    <property type="molecule type" value="Genomic_DNA"/>
</dbReference>
<dbReference type="RefSeq" id="WP_070457214.1">
    <property type="nucleotide sequence ID" value="NZ_CP136964.1"/>
</dbReference>
<evidence type="ECO:0000313" key="1">
    <source>
        <dbReference type="EMBL" id="WOS95637.1"/>
    </source>
</evidence>
<dbReference type="AlphaFoldDB" id="A0AAF0YJW0"/>
<name>A0AAF0YJW0_9STAP</name>
<keyword evidence="2" id="KW-1185">Reference proteome</keyword>
<accession>A0AAF0YJW0</accession>
<sequence length="154" mass="17704">MKRPVFIGLAILFVAFIVVAGFKIANHQKYANVYAEIYSISKTKYASSSTVFDKEKDAIETKYENVKEIDEMRVKYNFSDVDGGFVVELFDGASVYTVRYNASDKVLYESFSGDESKEAELKEVFKREFLEDWFNTRASRFSMDNLGDVEVINE</sequence>
<protein>
    <recommendedName>
        <fullName evidence="3">DUF4825 domain-containing protein</fullName>
    </recommendedName>
</protein>
<reference evidence="1 2" key="2">
    <citation type="submission" date="2023-10" db="EMBL/GenBank/DDBJ databases">
        <authorList>
            <person name="Choi B."/>
        </authorList>
    </citation>
    <scope>NUCLEOTIDE SEQUENCE [LARGE SCALE GENOMIC DNA]</scope>
    <source>
        <strain evidence="1 2">UMB0959</strain>
    </source>
</reference>
<evidence type="ECO:0008006" key="3">
    <source>
        <dbReference type="Google" id="ProtNLM"/>
    </source>
</evidence>
<dbReference type="Proteomes" id="UP000243626">
    <property type="component" value="Chromosome"/>
</dbReference>
<proteinExistence type="predicted"/>
<gene>
    <name evidence="1" type="ORF">CJ229_005965</name>
</gene>
<evidence type="ECO:0000313" key="2">
    <source>
        <dbReference type="Proteomes" id="UP000243626"/>
    </source>
</evidence>
<organism evidence="1 2">
    <name type="scientific">Nosocomiicoccus massiliensis</name>
    <dbReference type="NCBI Taxonomy" id="1232430"/>
    <lineage>
        <taxon>Bacteria</taxon>
        <taxon>Bacillati</taxon>
        <taxon>Bacillota</taxon>
        <taxon>Bacilli</taxon>
        <taxon>Bacillales</taxon>
        <taxon>Staphylococcaceae</taxon>
        <taxon>Nosocomiicoccus</taxon>
    </lineage>
</organism>
<dbReference type="KEGG" id="nmy:CJ229_005965"/>
<reference evidence="2" key="1">
    <citation type="submission" date="2017-09" db="EMBL/GenBank/DDBJ databases">
        <title>Bacterial strain isolated from the female urinary microbiota.</title>
        <authorList>
            <person name="Thomas-White K."/>
            <person name="Kumar N."/>
            <person name="Forster S."/>
            <person name="Putonti C."/>
            <person name="Lawley T."/>
            <person name="Wolfe A.J."/>
        </authorList>
    </citation>
    <scope>NUCLEOTIDE SEQUENCE [LARGE SCALE GENOMIC DNA]</scope>
    <source>
        <strain evidence="2">UMB0959</strain>
    </source>
</reference>